<evidence type="ECO:0000256" key="7">
    <source>
        <dbReference type="ARBA" id="ARBA00022989"/>
    </source>
</evidence>
<organism evidence="10 11">
    <name type="scientific">Spirosoma terrae</name>
    <dbReference type="NCBI Taxonomy" id="1968276"/>
    <lineage>
        <taxon>Bacteria</taxon>
        <taxon>Pseudomonadati</taxon>
        <taxon>Bacteroidota</taxon>
        <taxon>Cytophagia</taxon>
        <taxon>Cytophagales</taxon>
        <taxon>Cytophagaceae</taxon>
        <taxon>Spirosoma</taxon>
    </lineage>
</organism>
<dbReference type="SMART" id="SM00387">
    <property type="entry name" value="HATPase_c"/>
    <property type="match status" value="1"/>
</dbReference>
<keyword evidence="7 8" id="KW-1133">Transmembrane helix</keyword>
<dbReference type="InterPro" id="IPR003661">
    <property type="entry name" value="HisK_dim/P_dom"/>
</dbReference>
<dbReference type="AlphaFoldDB" id="A0A6L9L3K3"/>
<keyword evidence="5 8" id="KW-0812">Transmembrane</keyword>
<dbReference type="InterPro" id="IPR036890">
    <property type="entry name" value="HATPase_C_sf"/>
</dbReference>
<dbReference type="GO" id="GO:0000155">
    <property type="term" value="F:phosphorelay sensor kinase activity"/>
    <property type="evidence" value="ECO:0007669"/>
    <property type="project" value="InterPro"/>
</dbReference>
<keyword evidence="3" id="KW-0597">Phosphoprotein</keyword>
<evidence type="ECO:0000256" key="2">
    <source>
        <dbReference type="ARBA" id="ARBA00012438"/>
    </source>
</evidence>
<dbReference type="SUPFAM" id="SSF55874">
    <property type="entry name" value="ATPase domain of HSP90 chaperone/DNA topoisomerase II/histidine kinase"/>
    <property type="match status" value="1"/>
</dbReference>
<keyword evidence="6 10" id="KW-0418">Kinase</keyword>
<dbReference type="Gene3D" id="3.30.565.10">
    <property type="entry name" value="Histidine kinase-like ATPase, C-terminal domain"/>
    <property type="match status" value="1"/>
</dbReference>
<evidence type="ECO:0000313" key="11">
    <source>
        <dbReference type="Proteomes" id="UP000474175"/>
    </source>
</evidence>
<dbReference type="EC" id="2.7.13.3" evidence="2"/>
<keyword evidence="11" id="KW-1185">Reference proteome</keyword>
<proteinExistence type="predicted"/>
<evidence type="ECO:0000256" key="3">
    <source>
        <dbReference type="ARBA" id="ARBA00022553"/>
    </source>
</evidence>
<dbReference type="Pfam" id="PF00512">
    <property type="entry name" value="HisKA"/>
    <property type="match status" value="1"/>
</dbReference>
<feature type="transmembrane region" description="Helical" evidence="8">
    <location>
        <begin position="130"/>
        <end position="150"/>
    </location>
</feature>
<comment type="caution">
    <text evidence="10">The sequence shown here is derived from an EMBL/GenBank/DDBJ whole genome shotgun (WGS) entry which is preliminary data.</text>
</comment>
<dbReference type="InterPro" id="IPR003594">
    <property type="entry name" value="HATPase_dom"/>
</dbReference>
<dbReference type="PROSITE" id="PS50109">
    <property type="entry name" value="HIS_KIN"/>
    <property type="match status" value="1"/>
</dbReference>
<evidence type="ECO:0000256" key="8">
    <source>
        <dbReference type="SAM" id="Phobius"/>
    </source>
</evidence>
<dbReference type="SMART" id="SM00388">
    <property type="entry name" value="HisKA"/>
    <property type="match status" value="1"/>
</dbReference>
<dbReference type="Gene3D" id="1.10.287.130">
    <property type="match status" value="1"/>
</dbReference>
<dbReference type="Pfam" id="PF02518">
    <property type="entry name" value="HATPase_c"/>
    <property type="match status" value="1"/>
</dbReference>
<dbReference type="GO" id="GO:0005886">
    <property type="term" value="C:plasma membrane"/>
    <property type="evidence" value="ECO:0007669"/>
    <property type="project" value="TreeGrafter"/>
</dbReference>
<dbReference type="Proteomes" id="UP000474175">
    <property type="component" value="Unassembled WGS sequence"/>
</dbReference>
<evidence type="ECO:0000259" key="9">
    <source>
        <dbReference type="PROSITE" id="PS50109"/>
    </source>
</evidence>
<gene>
    <name evidence="10" type="ORF">GK108_09495</name>
</gene>
<evidence type="ECO:0000256" key="1">
    <source>
        <dbReference type="ARBA" id="ARBA00000085"/>
    </source>
</evidence>
<evidence type="ECO:0000313" key="10">
    <source>
        <dbReference type="EMBL" id="NDU95106.1"/>
    </source>
</evidence>
<feature type="domain" description="Histidine kinase" evidence="9">
    <location>
        <begin position="215"/>
        <end position="422"/>
    </location>
</feature>
<evidence type="ECO:0000256" key="5">
    <source>
        <dbReference type="ARBA" id="ARBA00022692"/>
    </source>
</evidence>
<feature type="transmembrane region" description="Helical" evidence="8">
    <location>
        <begin position="12"/>
        <end position="30"/>
    </location>
</feature>
<accession>A0A6L9L3K3</accession>
<dbReference type="InterPro" id="IPR050428">
    <property type="entry name" value="TCS_sensor_his_kinase"/>
</dbReference>
<dbReference type="InterPro" id="IPR036097">
    <property type="entry name" value="HisK_dim/P_sf"/>
</dbReference>
<comment type="catalytic activity">
    <reaction evidence="1">
        <text>ATP + protein L-histidine = ADP + protein N-phospho-L-histidine.</text>
        <dbReference type="EC" id="2.7.13.3"/>
    </reaction>
</comment>
<dbReference type="EMBL" id="JAAFZH010000003">
    <property type="protein sequence ID" value="NDU95106.1"/>
    <property type="molecule type" value="Genomic_DNA"/>
</dbReference>
<dbReference type="SUPFAM" id="SSF47384">
    <property type="entry name" value="Homodimeric domain of signal transducing histidine kinase"/>
    <property type="match status" value="1"/>
</dbReference>
<keyword evidence="4" id="KW-0808">Transferase</keyword>
<dbReference type="InterPro" id="IPR005467">
    <property type="entry name" value="His_kinase_dom"/>
</dbReference>
<reference evidence="10 11" key="1">
    <citation type="submission" date="2020-02" db="EMBL/GenBank/DDBJ databases">
        <title>Draft genome sequence of two Spirosoma agri KCTC 52727 and Spirosoma terrae KCTC 52035.</title>
        <authorList>
            <person name="Rojas J."/>
            <person name="Ambika Manirajan B."/>
            <person name="Suarez C."/>
            <person name="Ratering S."/>
            <person name="Schnell S."/>
        </authorList>
    </citation>
    <scope>NUCLEOTIDE SEQUENCE [LARGE SCALE GENOMIC DNA]</scope>
    <source>
        <strain evidence="10 11">KCTC 52035</strain>
    </source>
</reference>
<dbReference type="PANTHER" id="PTHR45436">
    <property type="entry name" value="SENSOR HISTIDINE KINASE YKOH"/>
    <property type="match status" value="1"/>
</dbReference>
<evidence type="ECO:0000256" key="4">
    <source>
        <dbReference type="ARBA" id="ARBA00022679"/>
    </source>
</evidence>
<name>A0A6L9L3K3_9BACT</name>
<keyword evidence="8" id="KW-0472">Membrane</keyword>
<dbReference type="PANTHER" id="PTHR45436:SF5">
    <property type="entry name" value="SENSOR HISTIDINE KINASE TRCS"/>
    <property type="match status" value="1"/>
</dbReference>
<protein>
    <recommendedName>
        <fullName evidence="2">histidine kinase</fullName>
        <ecNumber evidence="2">2.7.13.3</ecNumber>
    </recommendedName>
</protein>
<sequence>MSLFSQTARNLLLTALAIALIGSLGFYTLIHRTIRHEVDEILEAQISQTERQLQHQLPALLAGRNDNPRIMLTSEVVRPTFSDSTLIDSLNDQQPIPIRQLKKTVSVGNQLYLMTAQLPYYEFNELAREMSVGVILGFLILMGLSVTIGLSMSRRLWRPFHATVELLGDFRLDQPVNPVLPASRIREFSRLNHSLNELMQKLRRQFSLQKQFTENASHELQTPLAVATAELDLLMQSEQLTEQDHDHLQRATTAISRLSQLNRSLLLLTQVENDQFSDDAPLDISTLLQQYVGEYAPFFEHKQLTFRASIADGVWLRINRQLAGVLLTNLLKNAVRHGRAGGEVMVELTAATLVISNSGEVLPFPADTLFNRFVKDPARPDSTGLGLALVKQICDRYGLLLTYTYDVVTSRHSFRIDLVPQAV</sequence>
<evidence type="ECO:0000256" key="6">
    <source>
        <dbReference type="ARBA" id="ARBA00022777"/>
    </source>
</evidence>
<dbReference type="CDD" id="cd00082">
    <property type="entry name" value="HisKA"/>
    <property type="match status" value="1"/>
</dbReference>